<dbReference type="PROSITE" id="PS00455">
    <property type="entry name" value="AMP_BINDING"/>
    <property type="match status" value="1"/>
</dbReference>
<dbReference type="InterPro" id="IPR045851">
    <property type="entry name" value="AMP-bd_C_sf"/>
</dbReference>
<evidence type="ECO:0000259" key="2">
    <source>
        <dbReference type="Pfam" id="PF13193"/>
    </source>
</evidence>
<dbReference type="SUPFAM" id="SSF56801">
    <property type="entry name" value="Acetyl-CoA synthetase-like"/>
    <property type="match status" value="1"/>
</dbReference>
<accession>A0ABU6JAE2</accession>
<dbReference type="PANTHER" id="PTHR43767">
    <property type="entry name" value="LONG-CHAIN-FATTY-ACID--COA LIGASE"/>
    <property type="match status" value="1"/>
</dbReference>
<dbReference type="InterPro" id="IPR025110">
    <property type="entry name" value="AMP-bd_C"/>
</dbReference>
<organism evidence="3 4">
    <name type="scientific">Noviherbaspirillum album</name>
    <dbReference type="NCBI Taxonomy" id="3080276"/>
    <lineage>
        <taxon>Bacteria</taxon>
        <taxon>Pseudomonadati</taxon>
        <taxon>Pseudomonadota</taxon>
        <taxon>Betaproteobacteria</taxon>
        <taxon>Burkholderiales</taxon>
        <taxon>Oxalobacteraceae</taxon>
        <taxon>Noviherbaspirillum</taxon>
    </lineage>
</organism>
<dbReference type="InterPro" id="IPR050237">
    <property type="entry name" value="ATP-dep_AMP-bd_enzyme"/>
</dbReference>
<keyword evidence="4" id="KW-1185">Reference proteome</keyword>
<dbReference type="Gene3D" id="3.40.50.12780">
    <property type="entry name" value="N-terminal domain of ligase-like"/>
    <property type="match status" value="1"/>
</dbReference>
<gene>
    <name evidence="3" type="ORF">RY831_15755</name>
</gene>
<dbReference type="InterPro" id="IPR020845">
    <property type="entry name" value="AMP-binding_CS"/>
</dbReference>
<name>A0ABU6JAE2_9BURK</name>
<dbReference type="EMBL" id="JAWIIV010000012">
    <property type="protein sequence ID" value="MEC4720619.1"/>
    <property type="molecule type" value="Genomic_DNA"/>
</dbReference>
<dbReference type="RefSeq" id="WP_326507332.1">
    <property type="nucleotide sequence ID" value="NZ_JAWIIV010000012.1"/>
</dbReference>
<dbReference type="Proteomes" id="UP001352263">
    <property type="component" value="Unassembled WGS sequence"/>
</dbReference>
<evidence type="ECO:0000313" key="3">
    <source>
        <dbReference type="EMBL" id="MEC4720619.1"/>
    </source>
</evidence>
<dbReference type="InterPro" id="IPR000873">
    <property type="entry name" value="AMP-dep_synth/lig_dom"/>
</dbReference>
<dbReference type="Pfam" id="PF13193">
    <property type="entry name" value="AMP-binding_C"/>
    <property type="match status" value="1"/>
</dbReference>
<dbReference type="PANTHER" id="PTHR43767:SF7">
    <property type="entry name" value="MEDIUM_LONG-CHAIN-FATTY-ACID--COA LIGASE FADD8"/>
    <property type="match status" value="1"/>
</dbReference>
<comment type="caution">
    <text evidence="3">The sequence shown here is derived from an EMBL/GenBank/DDBJ whole genome shotgun (WGS) entry which is preliminary data.</text>
</comment>
<feature type="domain" description="AMP-binding enzyme C-terminal" evidence="2">
    <location>
        <begin position="432"/>
        <end position="506"/>
    </location>
</feature>
<sequence length="521" mass="56116">MSNQLPIEAILEESFHTLPSLIHLHAKASPDHPALVQDGKAISYAELDQLMDRVAAALQRDGVKPREAVAICAGTSLFYAAVFLGSLRAGVAVAPLAPSSSPESLVTMAGDADARLLFVDSAVAQQLSPVRGQLFMPVIALDGSDAGQAVDAWLAPVGSKPQEVDIQPDWPFNIIYSSGTTGAPKGIVQPHSMRWTHVQRGRINGYDENAVTLISTPLYSNTTLVCFFPTVSLGGTVVMMAKFDAGAYLALAQQHRVTHTMLVPVQYQRIMAREDFGQFDLSSFRMKFCTSAPFSAALKADILRRWPGGLMEYYGMTEGGGTCVLAAHEHPDKLHTVGQPAPGHDIRLIDDAGREVGPGELGEVVGHSPAMMAGYHKQPQKTAEAEWIDPSGKRFIRTGDIGRFDADGFLTLMDRKKDMIISGGFNVYPSDLEAVLHQHPDVVEAAVVGVPSVKWGETPVAFVVVKPGSSLDAPALRAWANERLGKTQRLAAVELAEVLPRSAIGKVLKRELRDGFATKLD</sequence>
<proteinExistence type="predicted"/>
<dbReference type="InterPro" id="IPR042099">
    <property type="entry name" value="ANL_N_sf"/>
</dbReference>
<evidence type="ECO:0000259" key="1">
    <source>
        <dbReference type="Pfam" id="PF00501"/>
    </source>
</evidence>
<protein>
    <submittedName>
        <fullName evidence="3">Class I adenylate-forming enzyme family protein</fullName>
    </submittedName>
</protein>
<reference evidence="3 4" key="1">
    <citation type="submission" date="2023-10" db="EMBL/GenBank/DDBJ databases">
        <title>Noviherbaspirillum sp. CPCC 100848 genome assembly.</title>
        <authorList>
            <person name="Li X.Y."/>
            <person name="Fang X.M."/>
        </authorList>
    </citation>
    <scope>NUCLEOTIDE SEQUENCE [LARGE SCALE GENOMIC DNA]</scope>
    <source>
        <strain evidence="3 4">CPCC 100848</strain>
    </source>
</reference>
<feature type="domain" description="AMP-dependent synthetase/ligase" evidence="1">
    <location>
        <begin position="25"/>
        <end position="376"/>
    </location>
</feature>
<evidence type="ECO:0000313" key="4">
    <source>
        <dbReference type="Proteomes" id="UP001352263"/>
    </source>
</evidence>
<dbReference type="Pfam" id="PF00501">
    <property type="entry name" value="AMP-binding"/>
    <property type="match status" value="1"/>
</dbReference>
<dbReference type="Gene3D" id="3.30.300.30">
    <property type="match status" value="1"/>
</dbReference>